<dbReference type="EMBL" id="CAEZVK010000057">
    <property type="protein sequence ID" value="CAB4630316.1"/>
    <property type="molecule type" value="Genomic_DNA"/>
</dbReference>
<evidence type="ECO:0000313" key="1">
    <source>
        <dbReference type="EMBL" id="CAB4630316.1"/>
    </source>
</evidence>
<sequence length="242" mass="26498">MVPLPVKPLPELQDMVIPETERPDAIETVPIDIVYEPVIEPELFETVPVAVTVDPNNDNEPFASNDQLLLFVYEPARFNVVPPSTNAPLPVNPPLGLHDIVKLLTVIPVATVRLFSDIVYEPVIEPELFETVPDAVTVAPNNDNEPFASNDQLLLFVYEPARFNVVPPSTNAPLPVNPPLGLHDIVKLLTVMPVATVRLFIAIVNEPETVPDVLTIDPEAATVVPKIDVEPLALNVQVDVFV</sequence>
<organism evidence="1">
    <name type="scientific">freshwater metagenome</name>
    <dbReference type="NCBI Taxonomy" id="449393"/>
    <lineage>
        <taxon>unclassified sequences</taxon>
        <taxon>metagenomes</taxon>
        <taxon>ecological metagenomes</taxon>
    </lineage>
</organism>
<accession>A0A6J6J098</accession>
<reference evidence="1" key="1">
    <citation type="submission" date="2020-05" db="EMBL/GenBank/DDBJ databases">
        <authorList>
            <person name="Chiriac C."/>
            <person name="Salcher M."/>
            <person name="Ghai R."/>
            <person name="Kavagutti S V."/>
        </authorList>
    </citation>
    <scope>NUCLEOTIDE SEQUENCE</scope>
</reference>
<gene>
    <name evidence="1" type="ORF">UFOPK2000_00674</name>
</gene>
<dbReference type="AlphaFoldDB" id="A0A6J6J098"/>
<protein>
    <submittedName>
        <fullName evidence="1">Unannotated protein</fullName>
    </submittedName>
</protein>
<proteinExistence type="predicted"/>
<name>A0A6J6J098_9ZZZZ</name>